<dbReference type="GO" id="GO:0004176">
    <property type="term" value="F:ATP-dependent peptidase activity"/>
    <property type="evidence" value="ECO:0007669"/>
    <property type="project" value="InterPro"/>
</dbReference>
<evidence type="ECO:0000256" key="6">
    <source>
        <dbReference type="RuleBase" id="RU003567"/>
    </source>
</evidence>
<dbReference type="EMBL" id="QQXK01000016">
    <property type="protein sequence ID" value="RII42056.1"/>
    <property type="molecule type" value="Genomic_DNA"/>
</dbReference>
<evidence type="ECO:0000256" key="4">
    <source>
        <dbReference type="ARBA" id="ARBA00022801"/>
    </source>
</evidence>
<dbReference type="InterPro" id="IPR023562">
    <property type="entry name" value="ClpP/TepA"/>
</dbReference>
<dbReference type="PRINTS" id="PR00127">
    <property type="entry name" value="CLPPROTEASEP"/>
</dbReference>
<dbReference type="Pfam" id="PF00574">
    <property type="entry name" value="CLP_protease"/>
    <property type="match status" value="1"/>
</dbReference>
<keyword evidence="8" id="KW-1185">Reference proteome</keyword>
<dbReference type="Proteomes" id="UP000265419">
    <property type="component" value="Unassembled WGS sequence"/>
</dbReference>
<evidence type="ECO:0000313" key="8">
    <source>
        <dbReference type="Proteomes" id="UP000265419"/>
    </source>
</evidence>
<proteinExistence type="inferred from homology"/>
<dbReference type="GO" id="GO:0006515">
    <property type="term" value="P:protein quality control for misfolded or incompletely synthesized proteins"/>
    <property type="evidence" value="ECO:0007669"/>
    <property type="project" value="TreeGrafter"/>
</dbReference>
<evidence type="ECO:0000256" key="3">
    <source>
        <dbReference type="ARBA" id="ARBA00022670"/>
    </source>
</evidence>
<dbReference type="InterPro" id="IPR029045">
    <property type="entry name" value="ClpP/crotonase-like_dom_sf"/>
</dbReference>
<comment type="caution">
    <text evidence="7">The sequence shown here is derived from an EMBL/GenBank/DDBJ whole genome shotgun (WGS) entry which is preliminary data.</text>
</comment>
<dbReference type="RefSeq" id="WP_119424812.1">
    <property type="nucleotide sequence ID" value="NZ_QQXK01000016.1"/>
</dbReference>
<protein>
    <recommendedName>
        <fullName evidence="6">ATP-dependent Clp protease proteolytic subunit</fullName>
    </recommendedName>
</protein>
<accession>A0A399JHY2</accession>
<gene>
    <name evidence="7" type="ORF">DWB68_09005</name>
</gene>
<dbReference type="PANTHER" id="PTHR10381">
    <property type="entry name" value="ATP-DEPENDENT CLP PROTEASE PROTEOLYTIC SUBUNIT"/>
    <property type="match status" value="1"/>
</dbReference>
<reference evidence="7 8" key="1">
    <citation type="submission" date="2018-07" db="EMBL/GenBank/DDBJ databases">
        <title>Arthrobacter sp. nov., isolated from raw cow's milk with high bacterial count.</title>
        <authorList>
            <person name="Hahne J."/>
            <person name="Isele D."/>
            <person name="Lipski A."/>
        </authorList>
    </citation>
    <scope>NUCLEOTIDE SEQUENCE [LARGE SCALE GENOMIC DNA]</scope>
    <source>
        <strain evidence="7 8">JZ R-35</strain>
    </source>
</reference>
<sequence>MNQNQNPPLALDAQVAAGLLGRRIILLDRALEDDNVSTICSQLLLLSQEDAAADIVLAINSPGGSVPGMLAIADLMELIPNDVRTLALGMAYSAGQFLLSAGTPGKRFALPHATVLLHQGSAGFGGSAVDIALQAERLRTTRDTVLGIIARHTGQPLERVTADSQRDRIWDASGAFEYGFIDEVVQDVASVLNTKRRVGLAGSSATGTGQASVR</sequence>
<evidence type="ECO:0000256" key="2">
    <source>
        <dbReference type="ARBA" id="ARBA00022490"/>
    </source>
</evidence>
<dbReference type="PANTHER" id="PTHR10381:SF70">
    <property type="entry name" value="ATP-DEPENDENT CLP PROTEASE PROTEOLYTIC SUBUNIT"/>
    <property type="match status" value="1"/>
</dbReference>
<dbReference type="SUPFAM" id="SSF52096">
    <property type="entry name" value="ClpP/crotonase"/>
    <property type="match status" value="1"/>
</dbReference>
<keyword evidence="5" id="KW-0720">Serine protease</keyword>
<evidence type="ECO:0000256" key="5">
    <source>
        <dbReference type="ARBA" id="ARBA00022825"/>
    </source>
</evidence>
<name>A0A399JHY2_9MICC</name>
<dbReference type="CDD" id="cd07017">
    <property type="entry name" value="S14_ClpP_2"/>
    <property type="match status" value="1"/>
</dbReference>
<dbReference type="AlphaFoldDB" id="A0A399JHY2"/>
<evidence type="ECO:0000256" key="1">
    <source>
        <dbReference type="ARBA" id="ARBA00007039"/>
    </source>
</evidence>
<evidence type="ECO:0000313" key="7">
    <source>
        <dbReference type="EMBL" id="RII42056.1"/>
    </source>
</evidence>
<comment type="similarity">
    <text evidence="1 6">Belongs to the peptidase S14 family.</text>
</comment>
<dbReference type="GO" id="GO:0051117">
    <property type="term" value="F:ATPase binding"/>
    <property type="evidence" value="ECO:0007669"/>
    <property type="project" value="TreeGrafter"/>
</dbReference>
<dbReference type="Gene3D" id="3.90.226.10">
    <property type="entry name" value="2-enoyl-CoA Hydratase, Chain A, domain 1"/>
    <property type="match status" value="1"/>
</dbReference>
<keyword evidence="3 7" id="KW-0645">Protease</keyword>
<organism evidence="7 8">
    <name type="scientific">Galactobacter valiniphilus</name>
    <dbReference type="NCBI Taxonomy" id="2676122"/>
    <lineage>
        <taxon>Bacteria</taxon>
        <taxon>Bacillati</taxon>
        <taxon>Actinomycetota</taxon>
        <taxon>Actinomycetes</taxon>
        <taxon>Micrococcales</taxon>
        <taxon>Micrococcaceae</taxon>
        <taxon>Galactobacter</taxon>
    </lineage>
</organism>
<dbReference type="InterPro" id="IPR001907">
    <property type="entry name" value="ClpP"/>
</dbReference>
<keyword evidence="4" id="KW-0378">Hydrolase</keyword>
<dbReference type="GO" id="GO:0009368">
    <property type="term" value="C:endopeptidase Clp complex"/>
    <property type="evidence" value="ECO:0007669"/>
    <property type="project" value="TreeGrafter"/>
</dbReference>
<keyword evidence="2" id="KW-0963">Cytoplasm</keyword>
<dbReference type="GO" id="GO:0004252">
    <property type="term" value="F:serine-type endopeptidase activity"/>
    <property type="evidence" value="ECO:0007669"/>
    <property type="project" value="InterPro"/>
</dbReference>